<evidence type="ECO:0000313" key="3">
    <source>
        <dbReference type="Proteomes" id="UP001518990"/>
    </source>
</evidence>
<accession>A0ABS3KIS2</accession>
<dbReference type="EMBL" id="JACTNF010000079">
    <property type="protein sequence ID" value="MBO1077359.1"/>
    <property type="molecule type" value="Genomic_DNA"/>
</dbReference>
<evidence type="ECO:0000259" key="1">
    <source>
        <dbReference type="Pfam" id="PF05272"/>
    </source>
</evidence>
<organism evidence="2 3">
    <name type="scientific">Roseomonas marmotae</name>
    <dbReference type="NCBI Taxonomy" id="2768161"/>
    <lineage>
        <taxon>Bacteria</taxon>
        <taxon>Pseudomonadati</taxon>
        <taxon>Pseudomonadota</taxon>
        <taxon>Alphaproteobacteria</taxon>
        <taxon>Acetobacterales</taxon>
        <taxon>Roseomonadaceae</taxon>
        <taxon>Roseomonas</taxon>
    </lineage>
</organism>
<dbReference type="PANTHER" id="PTHR34985:SF1">
    <property type="entry name" value="SLR0554 PROTEIN"/>
    <property type="match status" value="1"/>
</dbReference>
<proteinExistence type="predicted"/>
<protein>
    <recommendedName>
        <fullName evidence="1">Virulence-associated protein E-like domain-containing protein</fullName>
    </recommendedName>
</protein>
<dbReference type="Proteomes" id="UP001518990">
    <property type="component" value="Unassembled WGS sequence"/>
</dbReference>
<dbReference type="PANTHER" id="PTHR34985">
    <property type="entry name" value="SLR0554 PROTEIN"/>
    <property type="match status" value="1"/>
</dbReference>
<dbReference type="Pfam" id="PF05272">
    <property type="entry name" value="VapE-like_dom"/>
    <property type="match status" value="1"/>
</dbReference>
<evidence type="ECO:0000313" key="2">
    <source>
        <dbReference type="EMBL" id="MBO1077359.1"/>
    </source>
</evidence>
<name>A0ABS3KIS2_9PROT</name>
<feature type="non-terminal residue" evidence="2">
    <location>
        <position position="1"/>
    </location>
</feature>
<comment type="caution">
    <text evidence="2">The sequence shown here is derived from an EMBL/GenBank/DDBJ whole genome shotgun (WGS) entry which is preliminary data.</text>
</comment>
<reference evidence="2 3" key="1">
    <citation type="submission" date="2020-09" db="EMBL/GenBank/DDBJ databases">
        <title>Roseomonas.</title>
        <authorList>
            <person name="Zhu W."/>
        </authorList>
    </citation>
    <scope>NUCLEOTIDE SEQUENCE [LARGE SCALE GENOMIC DNA]</scope>
    <source>
        <strain evidence="2 3">1311</strain>
    </source>
</reference>
<feature type="domain" description="Virulence-associated protein E-like" evidence="1">
    <location>
        <begin position="207"/>
        <end position="423"/>
    </location>
</feature>
<gene>
    <name evidence="2" type="ORF">IAI60_22500</name>
</gene>
<dbReference type="RefSeq" id="WP_237182732.1">
    <property type="nucleotide sequence ID" value="NZ_JACTNF010000079.1"/>
</dbReference>
<sequence>DPDFLVEVDEDDDEAKRLETIGDSLDVDRLKAGFGKATSKGEVTTLATEVREKRFSALDQAELLTAYRDAVKRLSGTKPSIAEAKKALRPAAPKDSWLYLLKTDEDGRILSNLANSIVLLSHDPVWKGVLAFDTLGQRVVARRPIPEYGEGSLDDPYDHPVSWSDHLTTATRVYLQNSGITTSKDDAIAAIYSVARESQFNALVEHLSGLEWDGVGRLDTWLSVYCGAVDNEYTRGAGRMWLLAAVARAYTPGCKVDHMLVLEGPQGARKSTVGAIIGGRWFTDSLPPMGQDDVRLSMALRGKWIIEHSELSGIRKARIEEVKAFLTRQSEFFVPKFGREEVEEPRSCIFYGSSNPDGAGYLSDTTGNRRFWPVTVAARIDTEALTRDRDQLLAEAVFRQQVKREPWWPDAEWERNLARPEQELREAEADPWTETVAKWLDGESGGLIDEAGREINKPRIERVTSAEVIEKALGVQARDINRGMQMRISIIMKGLGWLQKKSGGGVRRWVRPDYDAVEFDEDDAAGL</sequence>
<keyword evidence="3" id="KW-1185">Reference proteome</keyword>
<dbReference type="InterPro" id="IPR007936">
    <property type="entry name" value="VapE-like_dom"/>
</dbReference>